<name>A0AA48GJN1_9BACT</name>
<dbReference type="PANTHER" id="PTHR42690">
    <property type="entry name" value="THREONINE SYNTHASE FAMILY MEMBER"/>
    <property type="match status" value="1"/>
</dbReference>
<dbReference type="GO" id="GO:0009088">
    <property type="term" value="P:threonine biosynthetic process"/>
    <property type="evidence" value="ECO:0007669"/>
    <property type="project" value="UniProtKB-UniRule"/>
</dbReference>
<evidence type="ECO:0000256" key="9">
    <source>
        <dbReference type="ARBA" id="ARBA00023239"/>
    </source>
</evidence>
<dbReference type="GO" id="GO:0004795">
    <property type="term" value="F:threonine synthase activity"/>
    <property type="evidence" value="ECO:0007669"/>
    <property type="project" value="UniProtKB-UniRule"/>
</dbReference>
<dbReference type="InterPro" id="IPR051166">
    <property type="entry name" value="Threonine_Synthase"/>
</dbReference>
<dbReference type="InterPro" id="IPR000634">
    <property type="entry name" value="Ser/Thr_deHydtase_PyrdxlP-BS"/>
</dbReference>
<keyword evidence="16" id="KW-1185">Reference proteome</keyword>
<dbReference type="EMBL" id="AP027080">
    <property type="protein sequence ID" value="BDU74231.1"/>
    <property type="molecule type" value="Genomic_DNA"/>
</dbReference>
<evidence type="ECO:0000256" key="3">
    <source>
        <dbReference type="ARBA" id="ARBA00005517"/>
    </source>
</evidence>
<dbReference type="Pfam" id="PF00291">
    <property type="entry name" value="PALP"/>
    <property type="match status" value="1"/>
</dbReference>
<evidence type="ECO:0000259" key="14">
    <source>
        <dbReference type="Pfam" id="PF14821"/>
    </source>
</evidence>
<evidence type="ECO:0000256" key="8">
    <source>
        <dbReference type="ARBA" id="ARBA00022898"/>
    </source>
</evidence>
<evidence type="ECO:0000256" key="2">
    <source>
        <dbReference type="ARBA" id="ARBA00004979"/>
    </source>
</evidence>
<evidence type="ECO:0000313" key="16">
    <source>
        <dbReference type="Proteomes" id="UP001238179"/>
    </source>
</evidence>
<dbReference type="SUPFAM" id="SSF53686">
    <property type="entry name" value="Tryptophan synthase beta subunit-like PLP-dependent enzymes"/>
    <property type="match status" value="1"/>
</dbReference>
<dbReference type="PROSITE" id="PS00165">
    <property type="entry name" value="DEHYDRATASE_SER_THR"/>
    <property type="match status" value="1"/>
</dbReference>
<evidence type="ECO:0000256" key="6">
    <source>
        <dbReference type="ARBA" id="ARBA00022605"/>
    </source>
</evidence>
<evidence type="ECO:0000256" key="5">
    <source>
        <dbReference type="ARBA" id="ARBA00018679"/>
    </source>
</evidence>
<dbReference type="Gene3D" id="3.40.50.1100">
    <property type="match status" value="2"/>
</dbReference>
<dbReference type="Gene3D" id="3.90.1380.10">
    <property type="entry name" value="Threonine synthase, N-terminal domain"/>
    <property type="match status" value="1"/>
</dbReference>
<dbReference type="InterPro" id="IPR037158">
    <property type="entry name" value="Thr_synth_N_sf"/>
</dbReference>
<dbReference type="NCBIfam" id="TIGR00260">
    <property type="entry name" value="thrC"/>
    <property type="match status" value="1"/>
</dbReference>
<keyword evidence="6" id="KW-0028">Amino-acid biosynthesis</keyword>
<dbReference type="InterPro" id="IPR004450">
    <property type="entry name" value="Thr_synthase-like"/>
</dbReference>
<sequence length="422" mass="44968">MRLVNTRDPRNRATFREAIQCGMAPGGGLWVPEPVPCFRDVEALLAMGFQARSAEILHRFLGDEFSRAEVEEAVGSALDFPVPVVRVREGVHALELFHGPTLAFKDFGARFLARMLALAARGDGRRRTVLTATSGDTGAAVASAFLGLPGFQVVVLYPAGRVSPLQERQFATLGDNVRTFAVEGSFDDCQALVKGAFGDADLAARLGLTSANSINIARLLAQVTYYFEAVARTGEAPVIAVPSGNFGNLYAGLLAKRVGLPVKAFVVATNANRTVPDFLETGVYRPRASVATLSNAMDVGAPSNWERIHALFQGDLEAMRGALRRGSLTDAGTLDSMRELHGAGYLPDPHAAVAHGVLAGNLRPGETGVFLATAHPAKFRETLEAELGIRVPLPPALLEVRDRPVLSRSLPADAAALRAELL</sequence>
<keyword evidence="8 12" id="KW-0663">Pyridoxal phosphate</keyword>
<gene>
    <name evidence="15" type="ORF">METEAL_34050</name>
</gene>
<feature type="modified residue" description="N6-(pyridoxal phosphate)lysine" evidence="12">
    <location>
        <position position="105"/>
    </location>
</feature>
<comment type="similarity">
    <text evidence="3">Belongs to the threonine synthase family.</text>
</comment>
<evidence type="ECO:0000259" key="13">
    <source>
        <dbReference type="Pfam" id="PF00291"/>
    </source>
</evidence>
<dbReference type="FunFam" id="3.40.50.1100:FF:000022">
    <property type="entry name" value="Threonine synthase"/>
    <property type="match status" value="1"/>
</dbReference>
<dbReference type="PANTHER" id="PTHR42690:SF1">
    <property type="entry name" value="THREONINE SYNTHASE-LIKE 2"/>
    <property type="match status" value="1"/>
</dbReference>
<reference evidence="16" key="1">
    <citation type="journal article" date="2023" name="Int. J. Syst. Evol. Microbiol.">
        <title>Mesoterricola silvestris gen. nov., sp. nov., Mesoterricola sediminis sp. nov., Geothrix oryzae sp. nov., Geothrix edaphica sp. nov., Geothrix rubra sp. nov., and Geothrix limicola sp. nov., six novel members of Acidobacteriota isolated from soils.</title>
        <authorList>
            <person name="Itoh H."/>
            <person name="Sugisawa Y."/>
            <person name="Mise K."/>
            <person name="Xu Z."/>
            <person name="Kuniyasu M."/>
            <person name="Ushijima N."/>
            <person name="Kawano K."/>
            <person name="Kobayashi E."/>
            <person name="Shiratori Y."/>
            <person name="Masuda Y."/>
            <person name="Senoo K."/>
        </authorList>
    </citation>
    <scope>NUCLEOTIDE SEQUENCE [LARGE SCALE GENOMIC DNA]</scope>
    <source>
        <strain evidence="16">W79</strain>
    </source>
</reference>
<dbReference type="RefSeq" id="WP_316412907.1">
    <property type="nucleotide sequence ID" value="NZ_AP027080.1"/>
</dbReference>
<dbReference type="EC" id="4.2.3.1" evidence="4 11"/>
<evidence type="ECO:0000256" key="11">
    <source>
        <dbReference type="NCBIfam" id="TIGR00260"/>
    </source>
</evidence>
<comment type="pathway">
    <text evidence="2">Amino-acid biosynthesis; L-threonine biosynthesis; L-threonine from L-aspartate: step 5/5.</text>
</comment>
<evidence type="ECO:0000313" key="15">
    <source>
        <dbReference type="EMBL" id="BDU74231.1"/>
    </source>
</evidence>
<comment type="catalytic activity">
    <reaction evidence="10">
        <text>O-phospho-L-homoserine + H2O = L-threonine + phosphate</text>
        <dbReference type="Rhea" id="RHEA:10840"/>
        <dbReference type="ChEBI" id="CHEBI:15377"/>
        <dbReference type="ChEBI" id="CHEBI:43474"/>
        <dbReference type="ChEBI" id="CHEBI:57590"/>
        <dbReference type="ChEBI" id="CHEBI:57926"/>
        <dbReference type="EC" id="4.2.3.1"/>
    </reaction>
</comment>
<dbReference type="InterPro" id="IPR036052">
    <property type="entry name" value="TrpB-like_PALP_sf"/>
</dbReference>
<dbReference type="GO" id="GO:0030170">
    <property type="term" value="F:pyridoxal phosphate binding"/>
    <property type="evidence" value="ECO:0007669"/>
    <property type="project" value="InterPro"/>
</dbReference>
<evidence type="ECO:0000256" key="10">
    <source>
        <dbReference type="ARBA" id="ARBA00049144"/>
    </source>
</evidence>
<dbReference type="KEGG" id="msil:METEAL_34050"/>
<proteinExistence type="inferred from homology"/>
<evidence type="ECO:0000256" key="7">
    <source>
        <dbReference type="ARBA" id="ARBA00022697"/>
    </source>
</evidence>
<evidence type="ECO:0000256" key="4">
    <source>
        <dbReference type="ARBA" id="ARBA00013028"/>
    </source>
</evidence>
<dbReference type="InterPro" id="IPR029144">
    <property type="entry name" value="Thr_synth_N"/>
</dbReference>
<dbReference type="Proteomes" id="UP001238179">
    <property type="component" value="Chromosome"/>
</dbReference>
<dbReference type="InterPro" id="IPR001926">
    <property type="entry name" value="TrpB-like_PALP"/>
</dbReference>
<dbReference type="Pfam" id="PF14821">
    <property type="entry name" value="Thr_synth_N"/>
    <property type="match status" value="1"/>
</dbReference>
<comment type="cofactor">
    <cofactor evidence="1 12">
        <name>pyridoxal 5'-phosphate</name>
        <dbReference type="ChEBI" id="CHEBI:597326"/>
    </cofactor>
</comment>
<dbReference type="AlphaFoldDB" id="A0AA48GJN1"/>
<evidence type="ECO:0000256" key="12">
    <source>
        <dbReference type="PIRSR" id="PIRSR604450-51"/>
    </source>
</evidence>
<accession>A0AA48GJN1</accession>
<keyword evidence="9" id="KW-0456">Lyase</keyword>
<protein>
    <recommendedName>
        <fullName evidence="5 11">Threonine synthase</fullName>
        <ecNumber evidence="4 11">4.2.3.1</ecNumber>
    </recommendedName>
</protein>
<feature type="domain" description="Threonine synthase N-terminal" evidence="14">
    <location>
        <begin position="4"/>
        <end position="77"/>
    </location>
</feature>
<organism evidence="15 16">
    <name type="scientific">Mesoterricola silvestris</name>
    <dbReference type="NCBI Taxonomy" id="2927979"/>
    <lineage>
        <taxon>Bacteria</taxon>
        <taxon>Pseudomonadati</taxon>
        <taxon>Acidobacteriota</taxon>
        <taxon>Holophagae</taxon>
        <taxon>Holophagales</taxon>
        <taxon>Holophagaceae</taxon>
        <taxon>Mesoterricola</taxon>
    </lineage>
</organism>
<keyword evidence="7" id="KW-0791">Threonine biosynthesis</keyword>
<evidence type="ECO:0000256" key="1">
    <source>
        <dbReference type="ARBA" id="ARBA00001933"/>
    </source>
</evidence>
<feature type="domain" description="Tryptophan synthase beta chain-like PALP" evidence="13">
    <location>
        <begin position="94"/>
        <end position="373"/>
    </location>
</feature>